<keyword evidence="3" id="KW-0067">ATP-binding</keyword>
<comment type="similarity">
    <text evidence="1">Belongs to the GSP E family.</text>
</comment>
<dbReference type="GO" id="GO:0005524">
    <property type="term" value="F:ATP binding"/>
    <property type="evidence" value="ECO:0007669"/>
    <property type="project" value="UniProtKB-KW"/>
</dbReference>
<organism evidence="6 7">
    <name type="scientific">Candidatus Sungiibacteriota bacterium</name>
    <dbReference type="NCBI Taxonomy" id="2750080"/>
    <lineage>
        <taxon>Bacteria</taxon>
        <taxon>Candidatus Sungiibacteriota</taxon>
    </lineage>
</organism>
<dbReference type="AlphaFoldDB" id="A0A9D6DRU6"/>
<comment type="caution">
    <text evidence="6">The sequence shown here is derived from an EMBL/GenBank/DDBJ whole genome shotgun (WGS) entry which is preliminary data.</text>
</comment>
<keyword evidence="2" id="KW-0547">Nucleotide-binding</keyword>
<dbReference type="Pfam" id="PF00437">
    <property type="entry name" value="T2SSE"/>
    <property type="match status" value="1"/>
</dbReference>
<dbReference type="PANTHER" id="PTHR30258:SF1">
    <property type="entry name" value="PROTEIN TRANSPORT PROTEIN HOFB HOMOLOG"/>
    <property type="match status" value="1"/>
</dbReference>
<feature type="domain" description="AAA+ ATPase" evidence="5">
    <location>
        <begin position="303"/>
        <end position="445"/>
    </location>
</feature>
<dbReference type="PANTHER" id="PTHR30258">
    <property type="entry name" value="TYPE II SECRETION SYSTEM PROTEIN GSPE-RELATED"/>
    <property type="match status" value="1"/>
</dbReference>
<evidence type="ECO:0000256" key="3">
    <source>
        <dbReference type="ARBA" id="ARBA00022840"/>
    </source>
</evidence>
<dbReference type="InterPro" id="IPR001482">
    <property type="entry name" value="T2SS/T4SS_dom"/>
</dbReference>
<dbReference type="GO" id="GO:0005886">
    <property type="term" value="C:plasma membrane"/>
    <property type="evidence" value="ECO:0007669"/>
    <property type="project" value="TreeGrafter"/>
</dbReference>
<proteinExistence type="inferred from homology"/>
<dbReference type="GO" id="GO:0016887">
    <property type="term" value="F:ATP hydrolysis activity"/>
    <property type="evidence" value="ECO:0007669"/>
    <property type="project" value="TreeGrafter"/>
</dbReference>
<dbReference type="EMBL" id="JACOYY010000020">
    <property type="protein sequence ID" value="MBI2052153.1"/>
    <property type="molecule type" value="Genomic_DNA"/>
</dbReference>
<name>A0A9D6DRU6_9BACT</name>
<evidence type="ECO:0000256" key="4">
    <source>
        <dbReference type="SAM" id="MobiDB-lite"/>
    </source>
</evidence>
<evidence type="ECO:0000313" key="6">
    <source>
        <dbReference type="EMBL" id="MBI2052153.1"/>
    </source>
</evidence>
<protein>
    <submittedName>
        <fullName evidence="6">Type II/IV secretion system protein</fullName>
    </submittedName>
</protein>
<dbReference type="Proteomes" id="UP000786662">
    <property type="component" value="Unassembled WGS sequence"/>
</dbReference>
<feature type="compositionally biased region" description="Basic and acidic residues" evidence="4">
    <location>
        <begin position="7"/>
        <end position="21"/>
    </location>
</feature>
<dbReference type="SUPFAM" id="SSF52540">
    <property type="entry name" value="P-loop containing nucleoside triphosphate hydrolases"/>
    <property type="match status" value="1"/>
</dbReference>
<dbReference type="SUPFAM" id="SSF160246">
    <property type="entry name" value="EspE N-terminal domain-like"/>
    <property type="match status" value="1"/>
</dbReference>
<evidence type="ECO:0000256" key="1">
    <source>
        <dbReference type="ARBA" id="ARBA00006611"/>
    </source>
</evidence>
<dbReference type="InterPro" id="IPR027417">
    <property type="entry name" value="P-loop_NTPase"/>
</dbReference>
<feature type="region of interest" description="Disordered" evidence="4">
    <location>
        <begin position="1"/>
        <end position="21"/>
    </location>
</feature>
<dbReference type="InterPro" id="IPR037257">
    <property type="entry name" value="T2SS_E_N_sf"/>
</dbReference>
<sequence>MDNVQQQREDKLSAVHREEEEKATEHRAQALGFNYINLSAIPIERDSLGFIPEPDARRTQTVVIQKKGQTLKIGAADPANQETKRILEQLQAQGFETEVFMVSLSSLKKAWDEFKFLPPQTKGGATSGEVSLGDIGNFQKELVTFAALKDKINKIDQGNTGLLLEIFLGGALNLEASDIHIEPEKNEVGIRFRLDGVLQPAGIVTHNIYQLLLSRIKLLSGLQINIQNVPQDGRFTIKEKGGKREKGEEREIEIEVRTSVLPGAWGEYIVLRILNPNAIRLEVKDLGIRDYLWQLLEKELKKNSGIILVTGPTGSGKTTTLYAFLKHLNQPGIKIVTLEDPIEYHLSGVNQSQIEPDKGYAFAQGLRSVLRQDPNVILVGEIRDAETADVALHAALTGHLVFSTLHTNNAVGAIPRFLDLNAKPKILASALNAAIGQRLVRKLCPDCKKETEFDAEKIKKELAGVVMFDWPKEVKIYSPVGCEKCGGTGYKGRVGIYEVLLVDEPMEKLIAINPSDQDVLEQAQKNGFITMHQDGLMRVLAGETTLEEVERVTSAA</sequence>
<dbReference type="InterPro" id="IPR003593">
    <property type="entry name" value="AAA+_ATPase"/>
</dbReference>
<gene>
    <name evidence="6" type="ORF">HYT38_00540</name>
</gene>
<reference evidence="6" key="1">
    <citation type="submission" date="2020-07" db="EMBL/GenBank/DDBJ databases">
        <title>Huge and variable diversity of episymbiotic CPR bacteria and DPANN archaea in groundwater ecosystems.</title>
        <authorList>
            <person name="He C.Y."/>
            <person name="Keren R."/>
            <person name="Whittaker M."/>
            <person name="Farag I.F."/>
            <person name="Doudna J."/>
            <person name="Cate J.H.D."/>
            <person name="Banfield J.F."/>
        </authorList>
    </citation>
    <scope>NUCLEOTIDE SEQUENCE</scope>
    <source>
        <strain evidence="6">NC_groundwater_191_Ag_S-0.1um_45_8</strain>
    </source>
</reference>
<evidence type="ECO:0000256" key="2">
    <source>
        <dbReference type="ARBA" id="ARBA00022741"/>
    </source>
</evidence>
<dbReference type="Pfam" id="PF05157">
    <property type="entry name" value="MshEN"/>
    <property type="match status" value="1"/>
</dbReference>
<dbReference type="SMART" id="SM00382">
    <property type="entry name" value="AAA"/>
    <property type="match status" value="1"/>
</dbReference>
<dbReference type="Gene3D" id="3.30.450.90">
    <property type="match status" value="1"/>
</dbReference>
<dbReference type="InterPro" id="IPR007831">
    <property type="entry name" value="T2SS_GspE_N"/>
</dbReference>
<evidence type="ECO:0000259" key="5">
    <source>
        <dbReference type="SMART" id="SM00382"/>
    </source>
</evidence>
<evidence type="ECO:0000313" key="7">
    <source>
        <dbReference type="Proteomes" id="UP000786662"/>
    </source>
</evidence>
<dbReference type="CDD" id="cd01129">
    <property type="entry name" value="PulE-GspE-like"/>
    <property type="match status" value="1"/>
</dbReference>
<dbReference type="Gene3D" id="3.40.50.300">
    <property type="entry name" value="P-loop containing nucleotide triphosphate hydrolases"/>
    <property type="match status" value="1"/>
</dbReference>
<accession>A0A9D6DRU6</accession>